<dbReference type="Proteomes" id="UP000185490">
    <property type="component" value="Chromosome"/>
</dbReference>
<organism evidence="1 2">
    <name type="scientific">Thermosipho melanesiensis</name>
    <dbReference type="NCBI Taxonomy" id="46541"/>
    <lineage>
        <taxon>Bacteria</taxon>
        <taxon>Thermotogati</taxon>
        <taxon>Thermotogota</taxon>
        <taxon>Thermotogae</taxon>
        <taxon>Thermotogales</taxon>
        <taxon>Fervidobacteriaceae</taxon>
        <taxon>Thermosipho</taxon>
    </lineage>
</organism>
<evidence type="ECO:0000313" key="2">
    <source>
        <dbReference type="Proteomes" id="UP000185490"/>
    </source>
</evidence>
<protein>
    <submittedName>
        <fullName evidence="1">Uncharacterized protein</fullName>
    </submittedName>
</protein>
<sequence>MFSTVRNFITQLETIFDNVTIADDKALQKANNATVFIDKITPEYLTSSRKRNTCDMAILFSVEGTPDPAYDTADTKLGQIETILDTSFNYYEISEIQYSYVQNLKRLFVFVQVSFKWDE</sequence>
<accession>A0ABM6GG10</accession>
<name>A0ABM6GG10_9BACT</name>
<evidence type="ECO:0000313" key="1">
    <source>
        <dbReference type="EMBL" id="APT74375.1"/>
    </source>
</evidence>
<dbReference type="EMBL" id="CP007389">
    <property type="protein sequence ID" value="APT74375.1"/>
    <property type="molecule type" value="Genomic_DNA"/>
</dbReference>
<gene>
    <name evidence="1" type="ORF">BW47_07705</name>
</gene>
<reference evidence="1 2" key="1">
    <citation type="submission" date="2014-02" db="EMBL/GenBank/DDBJ databases">
        <title>Diversity of Thermotogales isolates from hydrothermal vents.</title>
        <authorList>
            <person name="Haverkamp T.H.A."/>
            <person name="Lossouarn J."/>
            <person name="Geslin C."/>
            <person name="Nesbo C.L."/>
        </authorList>
    </citation>
    <scope>NUCLEOTIDE SEQUENCE [LARGE SCALE GENOMIC DNA]</scope>
    <source>
        <strain evidence="1 2">431</strain>
    </source>
</reference>
<proteinExistence type="predicted"/>
<keyword evidence="2" id="KW-1185">Reference proteome</keyword>
<dbReference type="RefSeq" id="WP_012057659.1">
    <property type="nucleotide sequence ID" value="NZ_CP007389.1"/>
</dbReference>